<evidence type="ECO:0000256" key="4">
    <source>
        <dbReference type="SAM" id="MobiDB-lite"/>
    </source>
</evidence>
<evidence type="ECO:0000313" key="6">
    <source>
        <dbReference type="EMBL" id="KRV48382.1"/>
    </source>
</evidence>
<dbReference type="InterPro" id="IPR000524">
    <property type="entry name" value="Tscrpt_reg_HTH_GntR"/>
</dbReference>
<dbReference type="Pfam" id="PF00392">
    <property type="entry name" value="GntR"/>
    <property type="match status" value="1"/>
</dbReference>
<dbReference type="CDD" id="cd07377">
    <property type="entry name" value="WHTH_GntR"/>
    <property type="match status" value="1"/>
</dbReference>
<dbReference type="PANTHER" id="PTHR43537">
    <property type="entry name" value="TRANSCRIPTIONAL REGULATOR, GNTR FAMILY"/>
    <property type="match status" value="1"/>
</dbReference>
<dbReference type="InterPro" id="IPR036390">
    <property type="entry name" value="WH_DNA-bd_sf"/>
</dbReference>
<feature type="region of interest" description="Disordered" evidence="4">
    <location>
        <begin position="1"/>
        <end position="23"/>
    </location>
</feature>
<dbReference type="STRING" id="76728.AQ490_25575"/>
<organism evidence="7 8">
    <name type="scientific">Wenjunlia vitaminophila</name>
    <name type="common">Streptomyces vitaminophilus</name>
    <dbReference type="NCBI Taxonomy" id="76728"/>
    <lineage>
        <taxon>Bacteria</taxon>
        <taxon>Bacillati</taxon>
        <taxon>Actinomycetota</taxon>
        <taxon>Actinomycetes</taxon>
        <taxon>Kitasatosporales</taxon>
        <taxon>Streptomycetaceae</taxon>
        <taxon>Wenjunlia</taxon>
    </lineage>
</organism>
<dbReference type="eggNOG" id="COG2186">
    <property type="taxonomic scope" value="Bacteria"/>
</dbReference>
<comment type="caution">
    <text evidence="7">The sequence shown here is derived from an EMBL/GenBank/DDBJ whole genome shotgun (WGS) entry which is preliminary data.</text>
</comment>
<evidence type="ECO:0000256" key="1">
    <source>
        <dbReference type="ARBA" id="ARBA00023015"/>
    </source>
</evidence>
<sequence>MTGPEKTTAPASAPEGTERGYRPGYEVAAERILEYVIQAGLQPGARLPTEKDLADEVQMSRTVVREAVKILSALGRLSVHKGRGIYVAEPDQSSWQQSLANFLPADLRQVDELFEFRRHLETTTAHLAAQRATPAQVKAVREAAQQSAQAAQQDNIDAFTRADEAFHTGIATAAGNMFFAATVDAMRRLQRQVTTIGLAGIAGGSLHVAATQHQAIAEAIATGETNRAQTLMAEHIDLTAQQFQQEIWRRVTPDNTHP</sequence>
<keyword evidence="8" id="KW-1185">Reference proteome</keyword>
<dbReference type="Gene3D" id="1.20.120.530">
    <property type="entry name" value="GntR ligand-binding domain-like"/>
    <property type="match status" value="1"/>
</dbReference>
<dbReference type="EMBL" id="LLZU01000025">
    <property type="protein sequence ID" value="KRV48388.1"/>
    <property type="molecule type" value="Genomic_DNA"/>
</dbReference>
<evidence type="ECO:0000313" key="8">
    <source>
        <dbReference type="Proteomes" id="UP000050867"/>
    </source>
</evidence>
<dbReference type="InterPro" id="IPR011711">
    <property type="entry name" value="GntR_C"/>
</dbReference>
<dbReference type="RefSeq" id="WP_018381998.1">
    <property type="nucleotide sequence ID" value="NZ_LLZU01000025.1"/>
</dbReference>
<reference evidence="7 8" key="1">
    <citation type="submission" date="2015-10" db="EMBL/GenBank/DDBJ databases">
        <title>Draft genome sequence of pyrrolomycin-producing Streptomyces vitaminophilus.</title>
        <authorList>
            <person name="Graham D.E."/>
            <person name="Mahan K.M."/>
            <person name="Klingeman D.M."/>
            <person name="Hettich R.L."/>
            <person name="Parry R.J."/>
        </authorList>
    </citation>
    <scope>NUCLEOTIDE SEQUENCE [LARGE SCALE GENOMIC DNA]</scope>
    <source>
        <strain evidence="7 8">ATCC 31673</strain>
    </source>
</reference>
<dbReference type="OrthoDB" id="3289286at2"/>
<dbReference type="Proteomes" id="UP000050867">
    <property type="component" value="Unassembled WGS sequence"/>
</dbReference>
<dbReference type="SMART" id="SM00895">
    <property type="entry name" value="FCD"/>
    <property type="match status" value="1"/>
</dbReference>
<proteinExistence type="predicted"/>
<protein>
    <recommendedName>
        <fullName evidence="5">HTH gntR-type domain-containing protein</fullName>
    </recommendedName>
</protein>
<dbReference type="InterPro" id="IPR036388">
    <property type="entry name" value="WH-like_DNA-bd_sf"/>
</dbReference>
<dbReference type="PROSITE" id="PS50949">
    <property type="entry name" value="HTH_GNTR"/>
    <property type="match status" value="1"/>
</dbReference>
<dbReference type="SMART" id="SM00345">
    <property type="entry name" value="HTH_GNTR"/>
    <property type="match status" value="1"/>
</dbReference>
<dbReference type="GO" id="GO:0003700">
    <property type="term" value="F:DNA-binding transcription factor activity"/>
    <property type="evidence" value="ECO:0007669"/>
    <property type="project" value="InterPro"/>
</dbReference>
<gene>
    <name evidence="6" type="ORF">AQ490_25575</name>
    <name evidence="7" type="ORF">AQ490_25620</name>
</gene>
<keyword evidence="2" id="KW-0238">DNA-binding</keyword>
<evidence type="ECO:0000256" key="3">
    <source>
        <dbReference type="ARBA" id="ARBA00023163"/>
    </source>
</evidence>
<dbReference type="SUPFAM" id="SSF46785">
    <property type="entry name" value="Winged helix' DNA-binding domain"/>
    <property type="match status" value="1"/>
</dbReference>
<name>A0A0T6LQW5_WENVI</name>
<dbReference type="PANTHER" id="PTHR43537:SF5">
    <property type="entry name" value="UXU OPERON TRANSCRIPTIONAL REGULATOR"/>
    <property type="match status" value="1"/>
</dbReference>
<keyword evidence="1" id="KW-0805">Transcription regulation</keyword>
<dbReference type="Gene3D" id="1.10.10.10">
    <property type="entry name" value="Winged helix-like DNA-binding domain superfamily/Winged helix DNA-binding domain"/>
    <property type="match status" value="1"/>
</dbReference>
<evidence type="ECO:0000313" key="7">
    <source>
        <dbReference type="EMBL" id="KRV48388.1"/>
    </source>
</evidence>
<dbReference type="SUPFAM" id="SSF48008">
    <property type="entry name" value="GntR ligand-binding domain-like"/>
    <property type="match status" value="1"/>
</dbReference>
<evidence type="ECO:0000259" key="5">
    <source>
        <dbReference type="PROSITE" id="PS50949"/>
    </source>
</evidence>
<keyword evidence="3" id="KW-0804">Transcription</keyword>
<feature type="domain" description="HTH gntR-type" evidence="5">
    <location>
        <begin position="22"/>
        <end position="90"/>
    </location>
</feature>
<evidence type="ECO:0000256" key="2">
    <source>
        <dbReference type="ARBA" id="ARBA00023125"/>
    </source>
</evidence>
<dbReference type="Pfam" id="PF07729">
    <property type="entry name" value="FCD"/>
    <property type="match status" value="1"/>
</dbReference>
<accession>A0A0T6LQW5</accession>
<dbReference type="AlphaFoldDB" id="A0A0T6LQW5"/>
<dbReference type="PRINTS" id="PR00035">
    <property type="entry name" value="HTHGNTR"/>
</dbReference>
<dbReference type="InterPro" id="IPR008920">
    <property type="entry name" value="TF_FadR/GntR_C"/>
</dbReference>
<dbReference type="GO" id="GO:0003677">
    <property type="term" value="F:DNA binding"/>
    <property type="evidence" value="ECO:0007669"/>
    <property type="project" value="UniProtKB-KW"/>
</dbReference>
<dbReference type="EMBL" id="LLZU01000025">
    <property type="protein sequence ID" value="KRV48382.1"/>
    <property type="molecule type" value="Genomic_DNA"/>
</dbReference>